<dbReference type="PRINTS" id="PR02105">
    <property type="entry name" value="INTSUBUNIT2"/>
</dbReference>
<proteinExistence type="inferred from homology"/>
<comment type="caution">
    <text evidence="5">The sequence shown here is derived from an EMBL/GenBank/DDBJ whole genome shotgun (WGS) entry which is preliminary data.</text>
</comment>
<dbReference type="OrthoDB" id="70899at2759"/>
<evidence type="ECO:0000256" key="4">
    <source>
        <dbReference type="SAM" id="MobiDB-lite"/>
    </source>
</evidence>
<dbReference type="EMBL" id="CAKKLH010000292">
    <property type="protein sequence ID" value="CAH0109529.1"/>
    <property type="molecule type" value="Genomic_DNA"/>
</dbReference>
<keyword evidence="3" id="KW-0539">Nucleus</keyword>
<accession>A0A8J2RVY6</accession>
<feature type="region of interest" description="Disordered" evidence="4">
    <location>
        <begin position="1177"/>
        <end position="1200"/>
    </location>
</feature>
<comment type="similarity">
    <text evidence="2">Belongs to the Integrator subunit 2 family.</text>
</comment>
<dbReference type="Pfam" id="PF14750">
    <property type="entry name" value="INTS2"/>
    <property type="match status" value="1"/>
</dbReference>
<name>A0A8J2RVY6_9CRUS</name>
<evidence type="ECO:0000313" key="6">
    <source>
        <dbReference type="Proteomes" id="UP000789390"/>
    </source>
</evidence>
<dbReference type="PANTHER" id="PTHR28608">
    <property type="entry name" value="INTEGRATOR COMPLEX SUBUNIT 2"/>
    <property type="match status" value="1"/>
</dbReference>
<keyword evidence="6" id="KW-1185">Reference proteome</keyword>
<dbReference type="GO" id="GO:0032039">
    <property type="term" value="C:integrator complex"/>
    <property type="evidence" value="ECO:0007669"/>
    <property type="project" value="InterPro"/>
</dbReference>
<dbReference type="GO" id="GO:0034472">
    <property type="term" value="P:snRNA 3'-end processing"/>
    <property type="evidence" value="ECO:0007669"/>
    <property type="project" value="TreeGrafter"/>
</dbReference>
<dbReference type="InterPro" id="IPR029321">
    <property type="entry name" value="INTS2"/>
</dbReference>
<dbReference type="PANTHER" id="PTHR28608:SF1">
    <property type="entry name" value="INTEGRATOR COMPLEX SUBUNIT 2"/>
    <property type="match status" value="1"/>
</dbReference>
<evidence type="ECO:0000313" key="5">
    <source>
        <dbReference type="EMBL" id="CAH0109529.1"/>
    </source>
</evidence>
<dbReference type="Proteomes" id="UP000789390">
    <property type="component" value="Unassembled WGS sequence"/>
</dbReference>
<evidence type="ECO:0008006" key="7">
    <source>
        <dbReference type="Google" id="ProtNLM"/>
    </source>
</evidence>
<organism evidence="5 6">
    <name type="scientific">Daphnia galeata</name>
    <dbReference type="NCBI Taxonomy" id="27404"/>
    <lineage>
        <taxon>Eukaryota</taxon>
        <taxon>Metazoa</taxon>
        <taxon>Ecdysozoa</taxon>
        <taxon>Arthropoda</taxon>
        <taxon>Crustacea</taxon>
        <taxon>Branchiopoda</taxon>
        <taxon>Diplostraca</taxon>
        <taxon>Cladocera</taxon>
        <taxon>Anomopoda</taxon>
        <taxon>Daphniidae</taxon>
        <taxon>Daphnia</taxon>
    </lineage>
</organism>
<reference evidence="5" key="1">
    <citation type="submission" date="2021-11" db="EMBL/GenBank/DDBJ databases">
        <authorList>
            <person name="Schell T."/>
        </authorList>
    </citation>
    <scope>NUCLEOTIDE SEQUENCE</scope>
    <source>
        <strain evidence="5">M5</strain>
    </source>
</reference>
<protein>
    <recommendedName>
        <fullName evidence="7">Integrator complex subunit 2</fullName>
    </recommendedName>
</protein>
<evidence type="ECO:0000256" key="1">
    <source>
        <dbReference type="ARBA" id="ARBA00004123"/>
    </source>
</evidence>
<evidence type="ECO:0000256" key="3">
    <source>
        <dbReference type="ARBA" id="ARBA00023242"/>
    </source>
</evidence>
<gene>
    <name evidence="5" type="ORF">DGAL_LOCUS13009</name>
</gene>
<dbReference type="InterPro" id="IPR026236">
    <property type="entry name" value="Int2_metazoa"/>
</dbReference>
<sequence>MPMPTPTVRSVSKRNVSPRVFQALLNMDVDNLAECTEEEIRAVMPCLARMSLIGPLDQSAECAQSRRMVFKILSGREIVNSIVGLLSIDFHTLEVDVKKEQMLRQKLGNQTEDSVLIQSLSNSYALEFERSDPTRRLRLFLSELLTLMAQSKEMRPETTYKSSELLDQEIYFDEVADVLCVALAELTILLPITEVAEALLRTLHGPSFICRIVANMPDTFNEVCQSLISNGERFEEESFLGRARLETLRSLCRMCPNQILMIRLKCVEMCRMPALAIFLSLDYASGQKMIKADKIQTQLGDVVPFISGLLLGGDANIRTWFSVFIKNGQKRHDRTTALQTLREELLRSLQSFVQMAADEPLPDRCAVDASALLRLYCALKGIAGMKLFDEEGGLLLQLITCRPPPTEAGLRFVALGLCMLMACPSLIALPEQEQRGFSWVKFLVREESYFEKSPASSSGKCMETARSSFGEMLLLMAIHFHSGQLSAVCDLVCSTLGMRLLLRPASTARMKVAFTQDIFPEQVVTSHAVRVPVTPGLNADVAGFLPVHCIYQLLKSRAFSKHRVPIKNWVYRQLCESRPPLHPLLPSLVEVYVSSILTLTPSKNQQNQSAGSIDIGHDPISEEEIRVVFANSFSKNVRRASTDGQEHSVTAQLLLLYYALLYEDTRLTQVKNYLVAGINIKTYSQSFFADLPIRYLISQAEKEQHLYAGLFSPLLRLLATHFPQLCLVEDWMYEVNDSRMSSLCSPHGSVPTCSSQTVFQAFTDVAGCPAPAMLLMQKLLAMPPKSLWQIAHTFISHFRSILDDAVPRQVQEMYRQVWLKLNSILPRQLWVMTANAVRLQLSLEDCPPPTLTQDHLTFDPLHVLRCDPRVFRCPPAMQIVLYMLKAWLGASRTHLSRHLLDKPLFGPVAAQGPGNLAGVTSDSEREELKMALIAAQESSVVQIVLELCLQTPEDEANDQRLSELREIQSIVCSFLHQLFIADPNLVKLVHFQGYPSALLPLTTQGIPSMHICLDFLPELLAQPIIGDLAKQLFAVDLISHLSLQYALPRSFNVARLAVNTLSTLLSVLPSNGRTEIYLPALPALVRIATAFPPLVDDIVSFLVQLGRVCLSQSCLHGSYDHRIVSSLLRQLDHEMVVDEEEEMEEAKAVTEKIKVEPVQPPEDYCPMEVDIKKEREEGELEEGELPDAKTNNPPSNPSAAPVIPVDSKSKAIDFSPSSDLSVPFTPTQIRQLFKLLPESSLMGAEVSRTFSQLCNKAILHKKIY</sequence>
<comment type="subcellular location">
    <subcellularLocation>
        <location evidence="1">Nucleus</location>
    </subcellularLocation>
</comment>
<feature type="compositionally biased region" description="Low complexity" evidence="4">
    <location>
        <begin position="1191"/>
        <end position="1200"/>
    </location>
</feature>
<evidence type="ECO:0000256" key="2">
    <source>
        <dbReference type="ARBA" id="ARBA00006705"/>
    </source>
</evidence>
<dbReference type="AlphaFoldDB" id="A0A8J2RVY6"/>